<evidence type="ECO:0000313" key="2">
    <source>
        <dbReference type="Proteomes" id="UP000026960"/>
    </source>
</evidence>
<reference evidence="1" key="2">
    <citation type="submission" date="2015-03" db="UniProtKB">
        <authorList>
            <consortium name="EnsemblPlants"/>
        </authorList>
    </citation>
    <scope>IDENTIFICATION</scope>
</reference>
<reference evidence="1" key="1">
    <citation type="journal article" date="2009" name="Rice">
        <title>De Novo Next Generation Sequencing of Plant Genomes.</title>
        <authorList>
            <person name="Rounsley S."/>
            <person name="Marri P.R."/>
            <person name="Yu Y."/>
            <person name="He R."/>
            <person name="Sisneros N."/>
            <person name="Goicoechea J.L."/>
            <person name="Lee S.J."/>
            <person name="Angelova A."/>
            <person name="Kudrna D."/>
            <person name="Luo M."/>
            <person name="Affourtit J."/>
            <person name="Desany B."/>
            <person name="Knight J."/>
            <person name="Niazi F."/>
            <person name="Egholm M."/>
            <person name="Wing R.A."/>
        </authorList>
    </citation>
    <scope>NUCLEOTIDE SEQUENCE [LARGE SCALE GENOMIC DNA]</scope>
    <source>
        <strain evidence="1">cv. IRGC 105608</strain>
    </source>
</reference>
<proteinExistence type="predicted"/>
<keyword evidence="2" id="KW-1185">Reference proteome</keyword>
<protein>
    <submittedName>
        <fullName evidence="1">Uncharacterized protein</fullName>
    </submittedName>
</protein>
<dbReference type="AlphaFoldDB" id="A0A0D3HLZ4"/>
<dbReference type="PaxDb" id="65489-OBART11G13910.1"/>
<organism evidence="1">
    <name type="scientific">Oryza barthii</name>
    <dbReference type="NCBI Taxonomy" id="65489"/>
    <lineage>
        <taxon>Eukaryota</taxon>
        <taxon>Viridiplantae</taxon>
        <taxon>Streptophyta</taxon>
        <taxon>Embryophyta</taxon>
        <taxon>Tracheophyta</taxon>
        <taxon>Spermatophyta</taxon>
        <taxon>Magnoliopsida</taxon>
        <taxon>Liliopsida</taxon>
        <taxon>Poales</taxon>
        <taxon>Poaceae</taxon>
        <taxon>BOP clade</taxon>
        <taxon>Oryzoideae</taxon>
        <taxon>Oryzeae</taxon>
        <taxon>Oryzinae</taxon>
        <taxon>Oryza</taxon>
    </lineage>
</organism>
<sequence>MIKQSSEMGSATEHVYQAVLVAALARCGGFRRWRSSGKNRMEFNALTSVPGFHETISRWISAGFHSSSSATTYTHLTAPYLPIVRTSPFIVASFRNRRDGLTIDIASVRS</sequence>
<name>A0A0D3HLZ4_9ORYZ</name>
<dbReference type="EnsemblPlants" id="OBART11G13910.1">
    <property type="protein sequence ID" value="OBART11G13910.1"/>
    <property type="gene ID" value="OBART11G13910"/>
</dbReference>
<dbReference type="Gramene" id="OBART11G13910.1">
    <property type="protein sequence ID" value="OBART11G13910.1"/>
    <property type="gene ID" value="OBART11G13910"/>
</dbReference>
<dbReference type="HOGENOM" id="CLU_2174840_0_0_1"/>
<accession>A0A0D3HLZ4</accession>
<dbReference type="Proteomes" id="UP000026960">
    <property type="component" value="Chromosome 11"/>
</dbReference>
<evidence type="ECO:0000313" key="1">
    <source>
        <dbReference type="EnsemblPlants" id="OBART11G13910.1"/>
    </source>
</evidence>